<feature type="domain" description="Protein kinase" evidence="3">
    <location>
        <begin position="56"/>
        <end position="333"/>
    </location>
</feature>
<evidence type="ECO:0000256" key="2">
    <source>
        <dbReference type="SAM" id="Phobius"/>
    </source>
</evidence>
<dbReference type="Gene3D" id="1.10.510.10">
    <property type="entry name" value="Transferase(Phosphotransferase) domain 1"/>
    <property type="match status" value="1"/>
</dbReference>
<evidence type="ECO:0000313" key="4">
    <source>
        <dbReference type="EMBL" id="GMF27892.1"/>
    </source>
</evidence>
<dbReference type="InterPro" id="IPR000719">
    <property type="entry name" value="Prot_kinase_dom"/>
</dbReference>
<dbReference type="PROSITE" id="PS00108">
    <property type="entry name" value="PROTEIN_KINASE_ST"/>
    <property type="match status" value="1"/>
</dbReference>
<keyword evidence="2" id="KW-0812">Transmembrane</keyword>
<dbReference type="EMBL" id="BSXW01000685">
    <property type="protein sequence ID" value="GMF27892.1"/>
    <property type="molecule type" value="Genomic_DNA"/>
</dbReference>
<evidence type="ECO:0000259" key="3">
    <source>
        <dbReference type="PROSITE" id="PS50011"/>
    </source>
</evidence>
<keyword evidence="5" id="KW-1185">Reference proteome</keyword>
<dbReference type="InterPro" id="IPR051681">
    <property type="entry name" value="Ser/Thr_Kinases-Pseudokinases"/>
</dbReference>
<comment type="caution">
    <text evidence="4">The sequence shown here is derived from an EMBL/GenBank/DDBJ whole genome shotgun (WGS) entry which is preliminary data.</text>
</comment>
<keyword evidence="2" id="KW-0472">Membrane</keyword>
<dbReference type="InterPro" id="IPR008271">
    <property type="entry name" value="Ser/Thr_kinase_AS"/>
</dbReference>
<dbReference type="AlphaFoldDB" id="A0A9W6X280"/>
<dbReference type="Proteomes" id="UP001165083">
    <property type="component" value="Unassembled WGS sequence"/>
</dbReference>
<evidence type="ECO:0000313" key="5">
    <source>
        <dbReference type="Proteomes" id="UP001165083"/>
    </source>
</evidence>
<keyword evidence="2" id="KW-1133">Transmembrane helix</keyword>
<feature type="transmembrane region" description="Helical" evidence="2">
    <location>
        <begin position="68"/>
        <end position="88"/>
    </location>
</feature>
<dbReference type="OrthoDB" id="2013020at2759"/>
<feature type="region of interest" description="Disordered" evidence="1">
    <location>
        <begin position="39"/>
        <end position="62"/>
    </location>
</feature>
<protein>
    <submittedName>
        <fullName evidence="4">Unnamed protein product</fullName>
    </submittedName>
</protein>
<sequence>MATSGATQSADCVKAPPHWSSYWNQVDASAAGADCIGIHDPADRHGSNSSNSSSETKSASGLGSGTSILIVRAGLAVTVVICVLVFWCRRRSAQRKREANSSTAPADVGGFVNAVMAMEPPPTNVLRTQASRDTSGEDDGESMLRRDEVILSARVPREKVIVTEKFTSGHCDAVAQALTYLHSLSPPVIHRDLKSKNVLLSRELDAKLTDFGVSRERVDRTMTAAVGTSLWMSPEVMMGERYDDKADIFSFGVVLSELNTHSIPYVHAKSRDGSGDRMPDTAILQLVAAGRLRADFSAGGPDSLIQLGLACVAVHPKLRPTAPEVLYRLQKVMREMSTTSQADL</sequence>
<organism evidence="4 5">
    <name type="scientific">Phytophthora lilii</name>
    <dbReference type="NCBI Taxonomy" id="2077276"/>
    <lineage>
        <taxon>Eukaryota</taxon>
        <taxon>Sar</taxon>
        <taxon>Stramenopiles</taxon>
        <taxon>Oomycota</taxon>
        <taxon>Peronosporomycetes</taxon>
        <taxon>Peronosporales</taxon>
        <taxon>Peronosporaceae</taxon>
        <taxon>Phytophthora</taxon>
    </lineage>
</organism>
<dbReference type="PROSITE" id="PS50011">
    <property type="entry name" value="PROTEIN_KINASE_DOM"/>
    <property type="match status" value="1"/>
</dbReference>
<dbReference type="GO" id="GO:0004674">
    <property type="term" value="F:protein serine/threonine kinase activity"/>
    <property type="evidence" value="ECO:0007669"/>
    <property type="project" value="TreeGrafter"/>
</dbReference>
<accession>A0A9W6X280</accession>
<dbReference type="GO" id="GO:0005524">
    <property type="term" value="F:ATP binding"/>
    <property type="evidence" value="ECO:0007669"/>
    <property type="project" value="InterPro"/>
</dbReference>
<dbReference type="SUPFAM" id="SSF56112">
    <property type="entry name" value="Protein kinase-like (PK-like)"/>
    <property type="match status" value="1"/>
</dbReference>
<proteinExistence type="predicted"/>
<dbReference type="Pfam" id="PF00069">
    <property type="entry name" value="Pkinase"/>
    <property type="match status" value="1"/>
</dbReference>
<dbReference type="PANTHER" id="PTHR44329:SF214">
    <property type="entry name" value="PROTEIN KINASE DOMAIN-CONTAINING PROTEIN"/>
    <property type="match status" value="1"/>
</dbReference>
<name>A0A9W6X280_9STRA</name>
<gene>
    <name evidence="4" type="ORF">Plil01_001170300</name>
</gene>
<reference evidence="4" key="1">
    <citation type="submission" date="2023-04" db="EMBL/GenBank/DDBJ databases">
        <title>Phytophthora lilii NBRC 32176.</title>
        <authorList>
            <person name="Ichikawa N."/>
            <person name="Sato H."/>
            <person name="Tonouchi N."/>
        </authorList>
    </citation>
    <scope>NUCLEOTIDE SEQUENCE</scope>
    <source>
        <strain evidence="4">NBRC 32176</strain>
    </source>
</reference>
<dbReference type="InterPro" id="IPR011009">
    <property type="entry name" value="Kinase-like_dom_sf"/>
</dbReference>
<dbReference type="SMART" id="SM00220">
    <property type="entry name" value="S_TKc"/>
    <property type="match status" value="1"/>
</dbReference>
<evidence type="ECO:0000256" key="1">
    <source>
        <dbReference type="SAM" id="MobiDB-lite"/>
    </source>
</evidence>
<dbReference type="PANTHER" id="PTHR44329">
    <property type="entry name" value="SERINE/THREONINE-PROTEIN KINASE TNNI3K-RELATED"/>
    <property type="match status" value="1"/>
</dbReference>